<dbReference type="GO" id="GO:0016301">
    <property type="term" value="F:kinase activity"/>
    <property type="evidence" value="ECO:0007669"/>
    <property type="project" value="UniProtKB-KW"/>
</dbReference>
<accession>A0A7J0EZK5</accession>
<keyword evidence="2" id="KW-1185">Reference proteome</keyword>
<protein>
    <submittedName>
        <fullName evidence="1">Protein kinase superfamily protein</fullName>
    </submittedName>
</protein>
<dbReference type="AlphaFoldDB" id="A0A7J0EZK5"/>
<keyword evidence="1" id="KW-0808">Transferase</keyword>
<organism evidence="1 2">
    <name type="scientific">Actinidia rufa</name>
    <dbReference type="NCBI Taxonomy" id="165716"/>
    <lineage>
        <taxon>Eukaryota</taxon>
        <taxon>Viridiplantae</taxon>
        <taxon>Streptophyta</taxon>
        <taxon>Embryophyta</taxon>
        <taxon>Tracheophyta</taxon>
        <taxon>Spermatophyta</taxon>
        <taxon>Magnoliopsida</taxon>
        <taxon>eudicotyledons</taxon>
        <taxon>Gunneridae</taxon>
        <taxon>Pentapetalae</taxon>
        <taxon>asterids</taxon>
        <taxon>Ericales</taxon>
        <taxon>Actinidiaceae</taxon>
        <taxon>Actinidia</taxon>
    </lineage>
</organism>
<keyword evidence="1" id="KW-0418">Kinase</keyword>
<dbReference type="EMBL" id="BJWL01000008">
    <property type="protein sequence ID" value="GFY91875.1"/>
    <property type="molecule type" value="Genomic_DNA"/>
</dbReference>
<comment type="caution">
    <text evidence="1">The sequence shown here is derived from an EMBL/GenBank/DDBJ whole genome shotgun (WGS) entry which is preliminary data.</text>
</comment>
<gene>
    <name evidence="1" type="ORF">Acr_08g0002710</name>
</gene>
<evidence type="ECO:0000313" key="1">
    <source>
        <dbReference type="EMBL" id="GFY91875.1"/>
    </source>
</evidence>
<reference evidence="1 2" key="1">
    <citation type="submission" date="2019-07" db="EMBL/GenBank/DDBJ databases">
        <title>De Novo Assembly of kiwifruit Actinidia rufa.</title>
        <authorList>
            <person name="Sugita-Konishi S."/>
            <person name="Sato K."/>
            <person name="Mori E."/>
            <person name="Abe Y."/>
            <person name="Kisaki G."/>
            <person name="Hamano K."/>
            <person name="Suezawa K."/>
            <person name="Otani M."/>
            <person name="Fukuda T."/>
            <person name="Manabe T."/>
            <person name="Gomi K."/>
            <person name="Tabuchi M."/>
            <person name="Akimitsu K."/>
            <person name="Kataoka I."/>
        </authorList>
    </citation>
    <scope>NUCLEOTIDE SEQUENCE [LARGE SCALE GENOMIC DNA]</scope>
    <source>
        <strain evidence="2">cv. Fuchu</strain>
    </source>
</reference>
<sequence>MVIDEKVPKWVLFDFDFQSCAMFLENTVEQLAHHSLLRFISSGMWSGKLFRFRSCFLKCIGKSGFRERGYGPLLARGRLSAESVKK</sequence>
<name>A0A7J0EZK5_9ERIC</name>
<proteinExistence type="predicted"/>
<dbReference type="Proteomes" id="UP000585474">
    <property type="component" value="Unassembled WGS sequence"/>
</dbReference>
<evidence type="ECO:0000313" key="2">
    <source>
        <dbReference type="Proteomes" id="UP000585474"/>
    </source>
</evidence>